<reference evidence="12 13" key="1">
    <citation type="submission" date="2024-01" db="EMBL/GenBank/DDBJ databases">
        <title>Genome assemblies of Stephania.</title>
        <authorList>
            <person name="Yang L."/>
        </authorList>
    </citation>
    <scope>NUCLEOTIDE SEQUENCE [LARGE SCALE GENOMIC DNA]</scope>
    <source>
        <strain evidence="12">JXDWG</strain>
        <tissue evidence="12">Leaf</tissue>
    </source>
</reference>
<sequence>MTSSSLSLVFAAEDEHHMMISSYEDHHHQHQHQQQLMHLMSSTTNSSISLQDPSHHHDDHQGRPKAQYRKFLKVKECVDDVLSSSGAGSRDFRVLSSSPSPPTSLEGNTTDDYDLKLSIFHHGDHHHVDQDQRCNKVAKQVVNTNIDIQDVDRGGVVVEYKWMPPKMRIMKKMMMTNCEVHHQMIGFKPKSSSTILQDQLQQQPSVPPSLINSHSTHGNTSSSNYTNSTAGTVRVCSDCNTTKTPLWRSGPRGPKSLCNACGIRQRKARRAMMAAAAAATSTFDVKPSTKVMKIKEKKMMVKNGTKQAYLAPYKKKACKLVDGNHSNASPKQICVHDQNKDLSIGFGKKKNSLSPDHHQFHHRVFPQDEKEAAILLMALSCG</sequence>
<dbReference type="GO" id="GO:0006355">
    <property type="term" value="P:regulation of DNA-templated transcription"/>
    <property type="evidence" value="ECO:0007669"/>
    <property type="project" value="InterPro"/>
</dbReference>
<evidence type="ECO:0000256" key="9">
    <source>
        <dbReference type="PROSITE-ProRule" id="PRU00094"/>
    </source>
</evidence>
<accession>A0AAP0PNJ1</accession>
<evidence type="ECO:0000256" key="2">
    <source>
        <dbReference type="ARBA" id="ARBA00022723"/>
    </source>
</evidence>
<feature type="region of interest" description="Disordered" evidence="10">
    <location>
        <begin position="192"/>
        <end position="227"/>
    </location>
</feature>
<dbReference type="GO" id="GO:0008270">
    <property type="term" value="F:zinc ion binding"/>
    <property type="evidence" value="ECO:0007669"/>
    <property type="project" value="UniProtKB-KW"/>
</dbReference>
<comment type="similarity">
    <text evidence="8">Belongs to the type IV zinc-finger family. Class B subfamily.</text>
</comment>
<dbReference type="EMBL" id="JBBNAG010000003">
    <property type="protein sequence ID" value="KAK9148989.1"/>
    <property type="molecule type" value="Genomic_DNA"/>
</dbReference>
<feature type="region of interest" description="Disordered" evidence="10">
    <location>
        <begin position="44"/>
        <end position="65"/>
    </location>
</feature>
<gene>
    <name evidence="12" type="ORF">Scep_007746</name>
</gene>
<keyword evidence="4" id="KW-0862">Zinc</keyword>
<feature type="region of interest" description="Disordered" evidence="10">
    <location>
        <begin position="88"/>
        <end position="108"/>
    </location>
</feature>
<evidence type="ECO:0000256" key="3">
    <source>
        <dbReference type="ARBA" id="ARBA00022771"/>
    </source>
</evidence>
<dbReference type="PROSITE" id="PS00344">
    <property type="entry name" value="GATA_ZN_FINGER_1"/>
    <property type="match status" value="1"/>
</dbReference>
<comment type="caution">
    <text evidence="12">The sequence shown here is derived from an EMBL/GenBank/DDBJ whole genome shotgun (WGS) entry which is preliminary data.</text>
</comment>
<dbReference type="CDD" id="cd00202">
    <property type="entry name" value="ZnF_GATA"/>
    <property type="match status" value="1"/>
</dbReference>
<evidence type="ECO:0000256" key="4">
    <source>
        <dbReference type="ARBA" id="ARBA00022833"/>
    </source>
</evidence>
<dbReference type="Gene3D" id="3.30.50.10">
    <property type="entry name" value="Erythroid Transcription Factor GATA-1, subunit A"/>
    <property type="match status" value="1"/>
</dbReference>
<dbReference type="SMART" id="SM00401">
    <property type="entry name" value="ZnF_GATA"/>
    <property type="match status" value="1"/>
</dbReference>
<evidence type="ECO:0000256" key="10">
    <source>
        <dbReference type="SAM" id="MobiDB-lite"/>
    </source>
</evidence>
<dbReference type="Proteomes" id="UP001419268">
    <property type="component" value="Unassembled WGS sequence"/>
</dbReference>
<evidence type="ECO:0000256" key="7">
    <source>
        <dbReference type="ARBA" id="ARBA00023242"/>
    </source>
</evidence>
<keyword evidence="3 9" id="KW-0863">Zinc-finger</keyword>
<dbReference type="GO" id="GO:0005634">
    <property type="term" value="C:nucleus"/>
    <property type="evidence" value="ECO:0007669"/>
    <property type="project" value="UniProtKB-SubCell"/>
</dbReference>
<dbReference type="InterPro" id="IPR052138">
    <property type="entry name" value="GATA_ZnFinger_Domain"/>
</dbReference>
<keyword evidence="7" id="KW-0539">Nucleus</keyword>
<dbReference type="GO" id="GO:0043565">
    <property type="term" value="F:sequence-specific DNA binding"/>
    <property type="evidence" value="ECO:0007669"/>
    <property type="project" value="InterPro"/>
</dbReference>
<dbReference type="Pfam" id="PF00320">
    <property type="entry name" value="GATA"/>
    <property type="match status" value="1"/>
</dbReference>
<evidence type="ECO:0000256" key="5">
    <source>
        <dbReference type="ARBA" id="ARBA00023015"/>
    </source>
</evidence>
<dbReference type="FunFam" id="3.30.50.10:FF:000055">
    <property type="entry name" value="GATA transcription factor 21"/>
    <property type="match status" value="1"/>
</dbReference>
<evidence type="ECO:0000313" key="12">
    <source>
        <dbReference type="EMBL" id="KAK9148989.1"/>
    </source>
</evidence>
<dbReference type="AlphaFoldDB" id="A0AAP0PNJ1"/>
<dbReference type="InterPro" id="IPR000679">
    <property type="entry name" value="Znf_GATA"/>
</dbReference>
<evidence type="ECO:0000259" key="11">
    <source>
        <dbReference type="PROSITE" id="PS50114"/>
    </source>
</evidence>
<keyword evidence="6" id="KW-0804">Transcription</keyword>
<feature type="domain" description="GATA-type" evidence="11">
    <location>
        <begin position="234"/>
        <end position="266"/>
    </location>
</feature>
<evidence type="ECO:0000256" key="1">
    <source>
        <dbReference type="ARBA" id="ARBA00004123"/>
    </source>
</evidence>
<keyword evidence="13" id="KW-1185">Reference proteome</keyword>
<evidence type="ECO:0000313" key="13">
    <source>
        <dbReference type="Proteomes" id="UP001419268"/>
    </source>
</evidence>
<dbReference type="PANTHER" id="PTHR47255:SF4">
    <property type="entry name" value="GATA ZINC FINGER DOMAIN-CONTAINING PROTEIN 12"/>
    <property type="match status" value="1"/>
</dbReference>
<comment type="subcellular location">
    <subcellularLocation>
        <location evidence="1">Nucleus</location>
    </subcellularLocation>
</comment>
<organism evidence="12 13">
    <name type="scientific">Stephania cephalantha</name>
    <dbReference type="NCBI Taxonomy" id="152367"/>
    <lineage>
        <taxon>Eukaryota</taxon>
        <taxon>Viridiplantae</taxon>
        <taxon>Streptophyta</taxon>
        <taxon>Embryophyta</taxon>
        <taxon>Tracheophyta</taxon>
        <taxon>Spermatophyta</taxon>
        <taxon>Magnoliopsida</taxon>
        <taxon>Ranunculales</taxon>
        <taxon>Menispermaceae</taxon>
        <taxon>Menispermoideae</taxon>
        <taxon>Cissampelideae</taxon>
        <taxon>Stephania</taxon>
    </lineage>
</organism>
<keyword evidence="5" id="KW-0805">Transcription regulation</keyword>
<proteinExistence type="inferred from homology"/>
<protein>
    <recommendedName>
        <fullName evidence="11">GATA-type domain-containing protein</fullName>
    </recommendedName>
</protein>
<dbReference type="PANTHER" id="PTHR47255">
    <property type="entry name" value="GATA TRANSCRIPTION FACTOR 22-RELATED"/>
    <property type="match status" value="1"/>
</dbReference>
<keyword evidence="2" id="KW-0479">Metal-binding</keyword>
<dbReference type="InterPro" id="IPR013088">
    <property type="entry name" value="Znf_NHR/GATA"/>
</dbReference>
<dbReference type="PROSITE" id="PS50114">
    <property type="entry name" value="GATA_ZN_FINGER_2"/>
    <property type="match status" value="1"/>
</dbReference>
<evidence type="ECO:0000256" key="8">
    <source>
        <dbReference type="ARBA" id="ARBA00024019"/>
    </source>
</evidence>
<dbReference type="SUPFAM" id="SSF57716">
    <property type="entry name" value="Glucocorticoid receptor-like (DNA-binding domain)"/>
    <property type="match status" value="1"/>
</dbReference>
<evidence type="ECO:0000256" key="6">
    <source>
        <dbReference type="ARBA" id="ARBA00023163"/>
    </source>
</evidence>
<name>A0AAP0PNJ1_9MAGN</name>
<feature type="compositionally biased region" description="Basic and acidic residues" evidence="10">
    <location>
        <begin position="53"/>
        <end position="62"/>
    </location>
</feature>